<feature type="transmembrane region" description="Helical" evidence="6">
    <location>
        <begin position="73"/>
        <end position="90"/>
    </location>
</feature>
<dbReference type="GO" id="GO:0055085">
    <property type="term" value="P:transmembrane transport"/>
    <property type="evidence" value="ECO:0007669"/>
    <property type="project" value="InterPro"/>
</dbReference>
<evidence type="ECO:0000256" key="1">
    <source>
        <dbReference type="ARBA" id="ARBA00004651"/>
    </source>
</evidence>
<dbReference type="GO" id="GO:0043190">
    <property type="term" value="C:ATP-binding cassette (ABC) transporter complex"/>
    <property type="evidence" value="ECO:0007669"/>
    <property type="project" value="InterPro"/>
</dbReference>
<feature type="transmembrane region" description="Helical" evidence="6">
    <location>
        <begin position="276"/>
        <end position="298"/>
    </location>
</feature>
<dbReference type="InterPro" id="IPR005495">
    <property type="entry name" value="LptG/LptF_permease"/>
</dbReference>
<accession>A0A4Y3TXV1</accession>
<dbReference type="AlphaFoldDB" id="A0A4Y3TXV1"/>
<dbReference type="NCBIfam" id="TIGR04408">
    <property type="entry name" value="LptG_lptG"/>
    <property type="match status" value="1"/>
</dbReference>
<feature type="transmembrane region" description="Helical" evidence="6">
    <location>
        <begin position="21"/>
        <end position="42"/>
    </location>
</feature>
<comment type="subcellular location">
    <subcellularLocation>
        <location evidence="1">Cell membrane</location>
        <topology evidence="1">Multi-pass membrane protein</topology>
    </subcellularLocation>
</comment>
<dbReference type="Pfam" id="PF03739">
    <property type="entry name" value="LptF_LptG"/>
    <property type="match status" value="1"/>
</dbReference>
<protein>
    <recommendedName>
        <fullName evidence="9">LPS export ABC transporter permease LptG</fullName>
    </recommendedName>
</protein>
<keyword evidence="4 6" id="KW-1133">Transmembrane helix</keyword>
<reference evidence="7 8" key="1">
    <citation type="submission" date="2019-06" db="EMBL/GenBank/DDBJ databases">
        <title>Whole genome shotgun sequence of Acetobacter peroxydans NBRC 13755.</title>
        <authorList>
            <person name="Hosoyama A."/>
            <person name="Uohara A."/>
            <person name="Ohji S."/>
            <person name="Ichikawa N."/>
        </authorList>
    </citation>
    <scope>NUCLEOTIDE SEQUENCE [LARGE SCALE GENOMIC DNA]</scope>
    <source>
        <strain evidence="7 8">NBRC 13755</strain>
    </source>
</reference>
<evidence type="ECO:0000256" key="2">
    <source>
        <dbReference type="ARBA" id="ARBA00022475"/>
    </source>
</evidence>
<evidence type="ECO:0000256" key="4">
    <source>
        <dbReference type="ARBA" id="ARBA00022989"/>
    </source>
</evidence>
<feature type="transmembrane region" description="Helical" evidence="6">
    <location>
        <begin position="310"/>
        <end position="330"/>
    </location>
</feature>
<evidence type="ECO:0000256" key="6">
    <source>
        <dbReference type="SAM" id="Phobius"/>
    </source>
</evidence>
<sequence>MKTVYKRLKPKIYALYIQRGALRGFLMAQVALTGLFTLLTFVSELASVGTGHYGVADALLYALLLSPQKAIEVSPIALMLGCLLSLGAMARNSELTAFLAAGISELRIIRAAMRVIVPISIVLVLTSQFIVPPARSFADAHRSLALEKHGEDSAIWVTRGGEYLHVQAISASDEPRGIDIFRFNTSDALTAYIHADAAVILPGGTWELQNVTLKQIHSEMFVTQKLPTLRWASITTPEEMRLLTQPPSALSATALLHYIRLRRALGDPAPLYEGEFWTRTAIPASMVALVMLAAPFLFNLSRSGSTGARIGVGVVIAILYSLFQQVISRLGLVTDIPLMITALGPPVALILFGAWLLVEARQ</sequence>
<organism evidence="7 8">
    <name type="scientific">Acetobacter peroxydans</name>
    <dbReference type="NCBI Taxonomy" id="104098"/>
    <lineage>
        <taxon>Bacteria</taxon>
        <taxon>Pseudomonadati</taxon>
        <taxon>Pseudomonadota</taxon>
        <taxon>Alphaproteobacteria</taxon>
        <taxon>Acetobacterales</taxon>
        <taxon>Acetobacteraceae</taxon>
        <taxon>Acetobacter</taxon>
    </lineage>
</organism>
<evidence type="ECO:0000256" key="3">
    <source>
        <dbReference type="ARBA" id="ARBA00022692"/>
    </source>
</evidence>
<evidence type="ECO:0008006" key="9">
    <source>
        <dbReference type="Google" id="ProtNLM"/>
    </source>
</evidence>
<keyword evidence="3 6" id="KW-0812">Transmembrane</keyword>
<dbReference type="InterPro" id="IPR030923">
    <property type="entry name" value="LptG"/>
</dbReference>
<evidence type="ECO:0000256" key="5">
    <source>
        <dbReference type="ARBA" id="ARBA00023136"/>
    </source>
</evidence>
<evidence type="ECO:0000313" key="8">
    <source>
        <dbReference type="Proteomes" id="UP000317730"/>
    </source>
</evidence>
<name>A0A4Y3TXV1_9PROT</name>
<feature type="transmembrane region" description="Helical" evidence="6">
    <location>
        <begin position="336"/>
        <end position="358"/>
    </location>
</feature>
<dbReference type="PANTHER" id="PTHR33529:SF2">
    <property type="entry name" value="LIPOPOLYSACCHARIDE EXPORT SYSTEM PERMEASE PROTEIN LPTG"/>
    <property type="match status" value="1"/>
</dbReference>
<gene>
    <name evidence="7" type="ORF">APE01nite_17740</name>
</gene>
<proteinExistence type="predicted"/>
<evidence type="ECO:0000313" key="7">
    <source>
        <dbReference type="EMBL" id="GEB85977.1"/>
    </source>
</evidence>
<comment type="caution">
    <text evidence="7">The sequence shown here is derived from an EMBL/GenBank/DDBJ whole genome shotgun (WGS) entry which is preliminary data.</text>
</comment>
<dbReference type="GO" id="GO:0015920">
    <property type="term" value="P:lipopolysaccharide transport"/>
    <property type="evidence" value="ECO:0007669"/>
    <property type="project" value="TreeGrafter"/>
</dbReference>
<feature type="transmembrane region" description="Helical" evidence="6">
    <location>
        <begin position="111"/>
        <end position="131"/>
    </location>
</feature>
<dbReference type="RefSeq" id="WP_141376699.1">
    <property type="nucleotide sequence ID" value="NZ_BAPL01000032.1"/>
</dbReference>
<keyword evidence="8" id="KW-1185">Reference proteome</keyword>
<keyword evidence="2" id="KW-1003">Cell membrane</keyword>
<keyword evidence="5 6" id="KW-0472">Membrane</keyword>
<dbReference type="Proteomes" id="UP000317730">
    <property type="component" value="Unassembled WGS sequence"/>
</dbReference>
<dbReference type="EMBL" id="BJMV01000009">
    <property type="protein sequence ID" value="GEB85977.1"/>
    <property type="molecule type" value="Genomic_DNA"/>
</dbReference>
<dbReference type="OrthoDB" id="9776227at2"/>
<dbReference type="PANTHER" id="PTHR33529">
    <property type="entry name" value="SLR0882 PROTEIN-RELATED"/>
    <property type="match status" value="1"/>
</dbReference>